<dbReference type="PANTHER" id="PTHR31008:SF15">
    <property type="entry name" value="GPI-ANCHORED ADHESIN-LIKE PROTEIN"/>
    <property type="match status" value="1"/>
</dbReference>
<accession>A0A6L2LNX9</accession>
<organism evidence="1">
    <name type="scientific">Tanacetum cinerariifolium</name>
    <name type="common">Dalmatian daisy</name>
    <name type="synonym">Chrysanthemum cinerariifolium</name>
    <dbReference type="NCBI Taxonomy" id="118510"/>
    <lineage>
        <taxon>Eukaryota</taxon>
        <taxon>Viridiplantae</taxon>
        <taxon>Streptophyta</taxon>
        <taxon>Embryophyta</taxon>
        <taxon>Tracheophyta</taxon>
        <taxon>Spermatophyta</taxon>
        <taxon>Magnoliopsida</taxon>
        <taxon>eudicotyledons</taxon>
        <taxon>Gunneridae</taxon>
        <taxon>Pentapetalae</taxon>
        <taxon>asterids</taxon>
        <taxon>campanulids</taxon>
        <taxon>Asterales</taxon>
        <taxon>Asteraceae</taxon>
        <taxon>Asteroideae</taxon>
        <taxon>Anthemideae</taxon>
        <taxon>Anthemidinae</taxon>
        <taxon>Tanacetum</taxon>
    </lineage>
</organism>
<gene>
    <name evidence="1" type="ORF">Tci_035471</name>
</gene>
<name>A0A6L2LNX9_TANCI</name>
<sequence>MEKIRHWLEKPLDSKKVTTRPSENSCHLPCTDLLENELIHTYSLNSSIIRKELQRAIDVKLATVKQDLAMACSRAEAAGFNHDIVAELQSFAERF</sequence>
<dbReference type="AlphaFoldDB" id="A0A6L2LNX9"/>
<dbReference type="EMBL" id="BKCJ010004856">
    <property type="protein sequence ID" value="GEU63493.1"/>
    <property type="molecule type" value="Genomic_DNA"/>
</dbReference>
<comment type="caution">
    <text evidence="1">The sequence shown here is derived from an EMBL/GenBank/DDBJ whole genome shotgun (WGS) entry which is preliminary data.</text>
</comment>
<proteinExistence type="predicted"/>
<dbReference type="PANTHER" id="PTHR31008">
    <property type="entry name" value="COP1-INTERACTING PROTEIN-RELATED"/>
    <property type="match status" value="1"/>
</dbReference>
<evidence type="ECO:0000313" key="1">
    <source>
        <dbReference type="EMBL" id="GEU63493.1"/>
    </source>
</evidence>
<reference evidence="1" key="1">
    <citation type="journal article" date="2019" name="Sci. Rep.">
        <title>Draft genome of Tanacetum cinerariifolium, the natural source of mosquito coil.</title>
        <authorList>
            <person name="Yamashiro T."/>
            <person name="Shiraishi A."/>
            <person name="Satake H."/>
            <person name="Nakayama K."/>
        </authorList>
    </citation>
    <scope>NUCLEOTIDE SEQUENCE</scope>
</reference>
<protein>
    <submittedName>
        <fullName evidence="1">Uncharacterized protein</fullName>
    </submittedName>
</protein>